<sequence>MNAKQILLLNQLNKVLLDLEEECIKDEEFNIIISEMNGFNYALEDFSSLIRNCIETRGKLT</sequence>
<protein>
    <submittedName>
        <fullName evidence="2">Uncharacterized protein</fullName>
    </submittedName>
</protein>
<dbReference type="EMBL" id="VIGY01000019">
    <property type="protein sequence ID" value="MDN7078327.1"/>
    <property type="molecule type" value="Genomic_DNA"/>
</dbReference>
<evidence type="ECO:0000313" key="2">
    <source>
        <dbReference type="EMBL" id="PFB07959.1"/>
    </source>
</evidence>
<dbReference type="RefSeq" id="WP_000992264.1">
    <property type="nucleotide sequence ID" value="NZ_JARSUL010000030.1"/>
</dbReference>
<dbReference type="Proteomes" id="UP001168357">
    <property type="component" value="Unassembled WGS sequence"/>
</dbReference>
<dbReference type="AlphaFoldDB" id="A0A9X6Z5I9"/>
<gene>
    <name evidence="2" type="ORF">CN398_09520</name>
    <name evidence="1" type="ORF">FLM80_14790</name>
</gene>
<organism evidence="2 3">
    <name type="scientific">Bacillus thuringiensis</name>
    <dbReference type="NCBI Taxonomy" id="1428"/>
    <lineage>
        <taxon>Bacteria</taxon>
        <taxon>Bacillati</taxon>
        <taxon>Bacillota</taxon>
        <taxon>Bacilli</taxon>
        <taxon>Bacillales</taxon>
        <taxon>Bacillaceae</taxon>
        <taxon>Bacillus</taxon>
        <taxon>Bacillus cereus group</taxon>
    </lineage>
</organism>
<proteinExistence type="predicted"/>
<evidence type="ECO:0000313" key="1">
    <source>
        <dbReference type="EMBL" id="MDN7078327.1"/>
    </source>
</evidence>
<evidence type="ECO:0000313" key="3">
    <source>
        <dbReference type="Proteomes" id="UP000220397"/>
    </source>
</evidence>
<dbReference type="EMBL" id="NTUS01000026">
    <property type="protein sequence ID" value="PFB07959.1"/>
    <property type="molecule type" value="Genomic_DNA"/>
</dbReference>
<reference evidence="1" key="2">
    <citation type="submission" date="2019-07" db="EMBL/GenBank/DDBJ databases">
        <title>Draft Genome Sequence of Bacillus thuringiensis Strain S906, an Isolate Toxic for Coleopteran and Lepidopteran.</title>
        <authorList>
            <person name="Grynberg P."/>
            <person name="Martins E.S."/>
            <person name="Queiroz P.R."/>
            <person name="Togawa R.C."/>
            <person name="Martins N.F."/>
            <person name="Praca L.B."/>
            <person name="Fiuza V."/>
            <person name="Ramos F."/>
            <person name="Silva E."/>
            <person name="Monnerat R.G."/>
        </authorList>
    </citation>
    <scope>NUCLEOTIDE SEQUENCE</scope>
    <source>
        <strain evidence="1">S906</strain>
    </source>
</reference>
<reference evidence="2 3" key="1">
    <citation type="submission" date="2017-09" db="EMBL/GenBank/DDBJ databases">
        <title>Large-scale bioinformatics analysis of Bacillus genomes uncovers conserved roles of natural products in bacterial physiology.</title>
        <authorList>
            <consortium name="Agbiome Team Llc"/>
            <person name="Bleich R.M."/>
            <person name="Kirk G.J."/>
            <person name="Santa Maria K.C."/>
            <person name="Allen S.E."/>
            <person name="Farag S."/>
            <person name="Shank E.A."/>
            <person name="Bowers A."/>
        </authorList>
    </citation>
    <scope>NUCLEOTIDE SEQUENCE [LARGE SCALE GENOMIC DNA]</scope>
    <source>
        <strain evidence="2 3">AFS015413</strain>
    </source>
</reference>
<dbReference type="Proteomes" id="UP000220397">
    <property type="component" value="Unassembled WGS sequence"/>
</dbReference>
<name>A0A9X6Z5I9_BACTU</name>
<comment type="caution">
    <text evidence="2">The sequence shown here is derived from an EMBL/GenBank/DDBJ whole genome shotgun (WGS) entry which is preliminary data.</text>
</comment>
<accession>A0A9X6Z5I9</accession>